<reference evidence="2 3" key="2">
    <citation type="journal article" date="2024" name="Int. J. Syst. Evol. Microbiol.">
        <title>Promethearchaeum syntrophicum gen. nov., sp. nov., an anaerobic, obligately syntrophic archaeon, the first isolate of the lineage 'Asgard' archaea, and proposal of the new archaeal phylum Promethearchaeota phyl. nov. and kingdom Promethearchaeati regn. nov.</title>
        <authorList>
            <person name="Imachi H."/>
            <person name="Nobu M.K."/>
            <person name="Kato S."/>
            <person name="Takaki Y."/>
            <person name="Miyazaki M."/>
            <person name="Miyata M."/>
            <person name="Ogawara M."/>
            <person name="Saito Y."/>
            <person name="Sakai S."/>
            <person name="Tahara Y.O."/>
            <person name="Takano Y."/>
            <person name="Tasumi E."/>
            <person name="Uematsu K."/>
            <person name="Yoshimura T."/>
            <person name="Itoh T."/>
            <person name="Ohkuma M."/>
            <person name="Takai K."/>
        </authorList>
    </citation>
    <scope>NUCLEOTIDE SEQUENCE [LARGE SCALE GENOMIC DNA]</scope>
    <source>
        <strain evidence="2 3">MK-D1</strain>
    </source>
</reference>
<dbReference type="RefSeq" id="WP_147662905.1">
    <property type="nucleotide sequence ID" value="NZ_CP042905.2"/>
</dbReference>
<dbReference type="AlphaFoldDB" id="A0A5B9DAA7"/>
<feature type="transmembrane region" description="Helical" evidence="1">
    <location>
        <begin position="278"/>
        <end position="296"/>
    </location>
</feature>
<proteinExistence type="predicted"/>
<dbReference type="Pfam" id="PF19510">
    <property type="entry name" value="DUF6044"/>
    <property type="match status" value="1"/>
</dbReference>
<reference evidence="2 3" key="1">
    <citation type="journal article" date="2020" name="Nature">
        <title>Isolation of an archaeon at the prokaryote-eukaryote interface.</title>
        <authorList>
            <person name="Imachi H."/>
            <person name="Nobu M.K."/>
            <person name="Nakahara N."/>
            <person name="Morono Y."/>
            <person name="Ogawara M."/>
            <person name="Takaki Y."/>
            <person name="Takano Y."/>
            <person name="Uematsu K."/>
            <person name="Ikuta T."/>
            <person name="Ito M."/>
            <person name="Matsui Y."/>
            <person name="Miyazaki M."/>
            <person name="Murata K."/>
            <person name="Saito Y."/>
            <person name="Sakai S."/>
            <person name="Song C."/>
            <person name="Tasumi E."/>
            <person name="Yamanaka Y."/>
            <person name="Yamaguchi T."/>
            <person name="Kamagata Y."/>
            <person name="Tamaki H."/>
            <person name="Takai K."/>
        </authorList>
    </citation>
    <scope>NUCLEOTIDE SEQUENCE [LARGE SCALE GENOMIC DNA]</scope>
    <source>
        <strain evidence="2 3">MK-D1</strain>
    </source>
</reference>
<feature type="transmembrane region" description="Helical" evidence="1">
    <location>
        <begin position="317"/>
        <end position="337"/>
    </location>
</feature>
<feature type="transmembrane region" description="Helical" evidence="1">
    <location>
        <begin position="7"/>
        <end position="29"/>
    </location>
</feature>
<keyword evidence="1" id="KW-0812">Transmembrane</keyword>
<accession>A0A5B9DAA7</accession>
<dbReference type="KEGG" id="psyt:DSAG12_01840"/>
<protein>
    <submittedName>
        <fullName evidence="2">DUF6044 family protein</fullName>
    </submittedName>
</protein>
<dbReference type="Proteomes" id="UP000321408">
    <property type="component" value="Chromosome"/>
</dbReference>
<evidence type="ECO:0000256" key="1">
    <source>
        <dbReference type="SAM" id="Phobius"/>
    </source>
</evidence>
<sequence>MSKNENFLFIIKKLLPVLILLFYILPYFILARDGNILIHDNLDSNVIWFKILAESGSLFSNSKIIIPNMMNGLPRSCFGSEFNVILWLYLILDPYWAYAINLTLMHIIAYIGMYLLLKTHFIHNNKKKLISIGVALCFSIIPFWPSGGLSVAGLPLALYSFLNIRNNNFSKKDLIIITILPFYSSIVLSFVFFLFCLGVIWLCDSFKSKKINWKFFSAILLMLLIYLIVEYRLVYSLLFDTGFISHRNEMISPNFSIKDSVLLAKDNFIYGQYHAASLHHLIILYSVIFSFILILYRNFKIIYQKGSWNIKCLLKSEIYLISIVILIGIISIWYGFWSSWIWESLKSRFTILNNFNFSRFHFLHPLLWYISFAIAIDIIYIHFNFKEIKKNIPMKSILISLIILSQIFFLFFNNIAINQDLVDPAGNKNSYNDFYSIELFQEISEDIGFPQKDYRIVSIGLYPSIAQFNGFYTLDGYMANYPLEYKHEFRYIIEPELNKNEELKNYFDNWGSRCYIFVDELGRNYMYTKDMDKTVQNLNLNFTALKNLGGKFIFSAVEILNENDIDINLLKIYENEFSIWRIFLYEVI</sequence>
<organism evidence="2 3">
    <name type="scientific">Promethearchaeum syntrophicum</name>
    <dbReference type="NCBI Taxonomy" id="2594042"/>
    <lineage>
        <taxon>Archaea</taxon>
        <taxon>Promethearchaeati</taxon>
        <taxon>Promethearchaeota</taxon>
        <taxon>Promethearchaeia</taxon>
        <taxon>Promethearchaeales</taxon>
        <taxon>Promethearchaeaceae</taxon>
        <taxon>Promethearchaeum</taxon>
    </lineage>
</organism>
<dbReference type="OrthoDB" id="148255at2157"/>
<feature type="transmembrane region" description="Helical" evidence="1">
    <location>
        <begin position="174"/>
        <end position="203"/>
    </location>
</feature>
<dbReference type="EMBL" id="CP042905">
    <property type="protein sequence ID" value="QEE16012.1"/>
    <property type="molecule type" value="Genomic_DNA"/>
</dbReference>
<dbReference type="GeneID" id="41329833"/>
<feature type="transmembrane region" description="Helical" evidence="1">
    <location>
        <begin position="366"/>
        <end position="385"/>
    </location>
</feature>
<dbReference type="InterPro" id="IPR046107">
    <property type="entry name" value="DUF6044"/>
</dbReference>
<feature type="transmembrane region" description="Helical" evidence="1">
    <location>
        <begin position="397"/>
        <end position="417"/>
    </location>
</feature>
<feature type="transmembrane region" description="Helical" evidence="1">
    <location>
        <begin position="215"/>
        <end position="234"/>
    </location>
</feature>
<evidence type="ECO:0000313" key="3">
    <source>
        <dbReference type="Proteomes" id="UP000321408"/>
    </source>
</evidence>
<keyword evidence="1" id="KW-0472">Membrane</keyword>
<feature type="transmembrane region" description="Helical" evidence="1">
    <location>
        <begin position="95"/>
        <end position="117"/>
    </location>
</feature>
<keyword evidence="3" id="KW-1185">Reference proteome</keyword>
<feature type="transmembrane region" description="Helical" evidence="1">
    <location>
        <begin position="129"/>
        <end position="162"/>
    </location>
</feature>
<gene>
    <name evidence="2" type="ORF">DSAG12_01840</name>
</gene>
<name>A0A5B9DAA7_9ARCH</name>
<keyword evidence="1" id="KW-1133">Transmembrane helix</keyword>
<evidence type="ECO:0000313" key="2">
    <source>
        <dbReference type="EMBL" id="QEE16012.1"/>
    </source>
</evidence>